<proteinExistence type="predicted"/>
<evidence type="ECO:0000256" key="2">
    <source>
        <dbReference type="SAM" id="SignalP"/>
    </source>
</evidence>
<reference evidence="3" key="1">
    <citation type="submission" date="2020-11" db="EMBL/GenBank/DDBJ databases">
        <authorList>
            <person name="Tran Van P."/>
        </authorList>
    </citation>
    <scope>NUCLEOTIDE SEQUENCE</scope>
</reference>
<dbReference type="AlphaFoldDB" id="A0A7R9GBC6"/>
<evidence type="ECO:0000313" key="4">
    <source>
        <dbReference type="Proteomes" id="UP000678499"/>
    </source>
</evidence>
<organism evidence="3">
    <name type="scientific">Notodromas monacha</name>
    <dbReference type="NCBI Taxonomy" id="399045"/>
    <lineage>
        <taxon>Eukaryota</taxon>
        <taxon>Metazoa</taxon>
        <taxon>Ecdysozoa</taxon>
        <taxon>Arthropoda</taxon>
        <taxon>Crustacea</taxon>
        <taxon>Oligostraca</taxon>
        <taxon>Ostracoda</taxon>
        <taxon>Podocopa</taxon>
        <taxon>Podocopida</taxon>
        <taxon>Cypridocopina</taxon>
        <taxon>Cypridoidea</taxon>
        <taxon>Cyprididae</taxon>
        <taxon>Notodromas</taxon>
    </lineage>
</organism>
<gene>
    <name evidence="3" type="ORF">NMOB1V02_LOCUS2602</name>
</gene>
<evidence type="ECO:0000313" key="3">
    <source>
        <dbReference type="EMBL" id="CAD7274781.1"/>
    </source>
</evidence>
<feature type="chain" id="PRO_5036210689" evidence="2">
    <location>
        <begin position="18"/>
        <end position="64"/>
    </location>
</feature>
<keyword evidence="2" id="KW-0732">Signal</keyword>
<dbReference type="EMBL" id="CAJPEX010000300">
    <property type="protein sequence ID" value="CAG0914933.1"/>
    <property type="molecule type" value="Genomic_DNA"/>
</dbReference>
<feature type="non-terminal residue" evidence="3">
    <location>
        <position position="64"/>
    </location>
</feature>
<dbReference type="Proteomes" id="UP000678499">
    <property type="component" value="Unassembled WGS sequence"/>
</dbReference>
<accession>A0A7R9GBC6</accession>
<sequence length="64" mass="7180">MFAAALKLGLSLRPLLRNVVLMCQDTDDSVEVVRATQYQGQTSCGEDDYEVIDEDDDLEPYVPK</sequence>
<dbReference type="EMBL" id="OA882337">
    <property type="protein sequence ID" value="CAD7274781.1"/>
    <property type="molecule type" value="Genomic_DNA"/>
</dbReference>
<evidence type="ECO:0000256" key="1">
    <source>
        <dbReference type="SAM" id="MobiDB-lite"/>
    </source>
</evidence>
<feature type="region of interest" description="Disordered" evidence="1">
    <location>
        <begin position="44"/>
        <end position="64"/>
    </location>
</feature>
<name>A0A7R9GBC6_9CRUS</name>
<feature type="signal peptide" evidence="2">
    <location>
        <begin position="1"/>
        <end position="17"/>
    </location>
</feature>
<protein>
    <submittedName>
        <fullName evidence="3">Uncharacterized protein</fullName>
    </submittedName>
</protein>
<keyword evidence="4" id="KW-1185">Reference proteome</keyword>
<feature type="compositionally biased region" description="Acidic residues" evidence="1">
    <location>
        <begin position="45"/>
        <end position="64"/>
    </location>
</feature>